<dbReference type="Gene3D" id="1.10.1200.10">
    <property type="entry name" value="ACP-like"/>
    <property type="match status" value="1"/>
</dbReference>
<protein>
    <submittedName>
        <fullName evidence="5">Non-ribosomal peptide synthetase</fullName>
    </submittedName>
</protein>
<keyword evidence="6" id="KW-1185">Reference proteome</keyword>
<feature type="region of interest" description="Disordered" evidence="3">
    <location>
        <begin position="53"/>
        <end position="76"/>
    </location>
</feature>
<name>A0ABZ1TA02_STRVG</name>
<feature type="domain" description="Carrier" evidence="4">
    <location>
        <begin position="876"/>
        <end position="950"/>
    </location>
</feature>
<dbReference type="InterPro" id="IPR009081">
    <property type="entry name" value="PP-bd_ACP"/>
</dbReference>
<dbReference type="RefSeq" id="WP_328961269.1">
    <property type="nucleotide sequence ID" value="NZ_CP108090.1"/>
</dbReference>
<feature type="region of interest" description="Disordered" evidence="3">
    <location>
        <begin position="858"/>
        <end position="878"/>
    </location>
</feature>
<organism evidence="5 6">
    <name type="scientific">Streptomyces virginiae</name>
    <name type="common">Streptomyces cinnamonensis</name>
    <dbReference type="NCBI Taxonomy" id="1961"/>
    <lineage>
        <taxon>Bacteria</taxon>
        <taxon>Bacillati</taxon>
        <taxon>Actinomycetota</taxon>
        <taxon>Actinomycetes</taxon>
        <taxon>Kitasatosporales</taxon>
        <taxon>Streptomycetaceae</taxon>
        <taxon>Streptomyces</taxon>
    </lineage>
</organism>
<dbReference type="SUPFAM" id="SSF47336">
    <property type="entry name" value="ACP-like"/>
    <property type="match status" value="1"/>
</dbReference>
<evidence type="ECO:0000256" key="2">
    <source>
        <dbReference type="ARBA" id="ARBA00022553"/>
    </source>
</evidence>
<dbReference type="EMBL" id="CP108090">
    <property type="protein sequence ID" value="WUQ11843.1"/>
    <property type="molecule type" value="Genomic_DNA"/>
</dbReference>
<dbReference type="InterPro" id="IPR025110">
    <property type="entry name" value="AMP-bd_C"/>
</dbReference>
<evidence type="ECO:0000313" key="6">
    <source>
        <dbReference type="Proteomes" id="UP001432039"/>
    </source>
</evidence>
<dbReference type="PROSITE" id="PS00455">
    <property type="entry name" value="AMP_BINDING"/>
    <property type="match status" value="1"/>
</dbReference>
<dbReference type="PRINTS" id="PR00154">
    <property type="entry name" value="AMPBINDING"/>
</dbReference>
<dbReference type="Proteomes" id="UP001432039">
    <property type="component" value="Chromosome"/>
</dbReference>
<dbReference type="Pfam" id="PF13193">
    <property type="entry name" value="AMP-binding_C"/>
    <property type="match status" value="1"/>
</dbReference>
<dbReference type="Gene3D" id="3.30.300.30">
    <property type="match status" value="1"/>
</dbReference>
<dbReference type="InterPro" id="IPR006162">
    <property type="entry name" value="Ppantetheine_attach_site"/>
</dbReference>
<dbReference type="InterPro" id="IPR010071">
    <property type="entry name" value="AA_adenyl_dom"/>
</dbReference>
<evidence type="ECO:0000256" key="1">
    <source>
        <dbReference type="ARBA" id="ARBA00022450"/>
    </source>
</evidence>
<proteinExistence type="predicted"/>
<feature type="compositionally biased region" description="Low complexity" evidence="3">
    <location>
        <begin position="858"/>
        <end position="867"/>
    </location>
</feature>
<dbReference type="InterPro" id="IPR000873">
    <property type="entry name" value="AMP-dep_synth/lig_dom"/>
</dbReference>
<reference evidence="5" key="1">
    <citation type="submission" date="2022-10" db="EMBL/GenBank/DDBJ databases">
        <title>The complete genomes of actinobacterial strains from the NBC collection.</title>
        <authorList>
            <person name="Joergensen T.S."/>
            <person name="Alvarez Arevalo M."/>
            <person name="Sterndorff E.B."/>
            <person name="Faurdal D."/>
            <person name="Vuksanovic O."/>
            <person name="Mourched A.-S."/>
            <person name="Charusanti P."/>
            <person name="Shaw S."/>
            <person name="Blin K."/>
            <person name="Weber T."/>
        </authorList>
    </citation>
    <scope>NUCLEOTIDE SEQUENCE</scope>
    <source>
        <strain evidence="5">NBC_00248</strain>
    </source>
</reference>
<evidence type="ECO:0000313" key="5">
    <source>
        <dbReference type="EMBL" id="WUQ11843.1"/>
    </source>
</evidence>
<dbReference type="InterPro" id="IPR042099">
    <property type="entry name" value="ANL_N_sf"/>
</dbReference>
<dbReference type="PROSITE" id="PS00012">
    <property type="entry name" value="PHOSPHOPANTETHEINE"/>
    <property type="match status" value="1"/>
</dbReference>
<evidence type="ECO:0000259" key="4">
    <source>
        <dbReference type="PROSITE" id="PS50075"/>
    </source>
</evidence>
<keyword evidence="2" id="KW-0597">Phosphoprotein</keyword>
<dbReference type="InterPro" id="IPR036736">
    <property type="entry name" value="ACP-like_sf"/>
</dbReference>
<dbReference type="InterPro" id="IPR045851">
    <property type="entry name" value="AMP-bd_C_sf"/>
</dbReference>
<dbReference type="InterPro" id="IPR020845">
    <property type="entry name" value="AMP-binding_CS"/>
</dbReference>
<dbReference type="Pfam" id="PF00501">
    <property type="entry name" value="AMP-binding"/>
    <property type="match status" value="1"/>
</dbReference>
<sequence length="965" mass="104142">MATAHWSVPLQCHEQAAVCHSLTIRCPQPPSSSELRRRLEQVGELAEGVLWERRTRERSTAPEAQQYAEQEARRPLRATSGPRLRITLVRHTDDVADLVLVAARDALPRAALGDLAGFLTGGSLPRAGRHGTARETSGAGAAPLAGPEWGLGDLARRGLVGSARFSTTVRENPVDRKLLISAIAIVLARYDAEETPRIALLDPDAAGPDALSKYVLKYDETMSVAAFLAGGPETPEPAGEPATELGGGLAIPVGMVFGEWDDARQYYPCLAPVFPLTLQAEQRPDRSWSGTCWYDEGAIDPRIAHAFVEQVAYVAQWLADLGESGEELPLSATPLMPAERAADIVRRGATPPIAVTSAAGSTVHGRFEDLVRRHPDAVCVTDGTRTLTYRQLDEQAELMAEGLRSSGAVPGSMVGVCLERDATLVVTLLAILKSGCAYVPMDVTYPHERLRYTVGSAGVRVVVAAADVFPVVEGVRCVAPEELLRLGERSVSRGRTTPCDENDPAYIIYTSGSTGRPKGVVVPHRNVLALVEGTAEDFGLGADDVWTMFHSSAFDFSVWEIWGCLLTGGQLVVVPFWITRDTGEFHALLAERRVTVLNQTPSAFLPLVAQDRESPAELAVRLVIFGGEPLDARELLPWFARHPQAECRLVNMFGITETTVHVTAQTVTPQAALQGSRSVGPALPGWSVSVRGPRGEVLPVGAAGEIWVGGAGVARHYQGQPELTARRFVIDPVTGERIYRSGDKGRMRPDGSLEHLGRIDSQVKIRGYRIEPDEIRNVLLGAPSVSGATVVVHHDESGDRAADRLDAYVVLKRGTTVAMVAEHARQLLPDYMVPATVTELDAIPLTINGKVDVAQLPAPTAARPAATESPDPVETGSADRLERDMLDIWSRHLRTQVGPEDNFFALGGNSLLVVRVLAEVKELGAPKITVRDFYRNSFARQFIQLVRERITLASDAPATTGGARS</sequence>
<dbReference type="PANTHER" id="PTHR45527">
    <property type="entry name" value="NONRIBOSOMAL PEPTIDE SYNTHETASE"/>
    <property type="match status" value="1"/>
</dbReference>
<dbReference type="SUPFAM" id="SSF56801">
    <property type="entry name" value="Acetyl-CoA synthetase-like"/>
    <property type="match status" value="1"/>
</dbReference>
<dbReference type="Gene3D" id="3.40.50.12780">
    <property type="entry name" value="N-terminal domain of ligase-like"/>
    <property type="match status" value="1"/>
</dbReference>
<dbReference type="PROSITE" id="PS50075">
    <property type="entry name" value="CARRIER"/>
    <property type="match status" value="1"/>
</dbReference>
<keyword evidence="1" id="KW-0596">Phosphopantetheine</keyword>
<dbReference type="Pfam" id="PF00550">
    <property type="entry name" value="PP-binding"/>
    <property type="match status" value="1"/>
</dbReference>
<dbReference type="InterPro" id="IPR020459">
    <property type="entry name" value="AMP-binding"/>
</dbReference>
<dbReference type="NCBIfam" id="TIGR01733">
    <property type="entry name" value="AA-adenyl-dom"/>
    <property type="match status" value="1"/>
</dbReference>
<evidence type="ECO:0000256" key="3">
    <source>
        <dbReference type="SAM" id="MobiDB-lite"/>
    </source>
</evidence>
<accession>A0ABZ1TA02</accession>
<dbReference type="PANTHER" id="PTHR45527:SF1">
    <property type="entry name" value="FATTY ACID SYNTHASE"/>
    <property type="match status" value="1"/>
</dbReference>
<gene>
    <name evidence="5" type="ORF">OG517_10575</name>
</gene>